<reference evidence="3" key="2">
    <citation type="submission" date="2020-09" db="EMBL/GenBank/DDBJ databases">
        <authorList>
            <person name="Sun Q."/>
            <person name="Zhou Y."/>
        </authorList>
    </citation>
    <scope>NUCLEOTIDE SEQUENCE</scope>
    <source>
        <strain evidence="3">CGMCC 1.15178</strain>
    </source>
</reference>
<dbReference type="Gene3D" id="3.40.630.120">
    <property type="match status" value="1"/>
</dbReference>
<proteinExistence type="predicted"/>
<reference evidence="3" key="1">
    <citation type="journal article" date="2014" name="Int. J. Syst. Evol. Microbiol.">
        <title>Complete genome sequence of Corynebacterium casei LMG S-19264T (=DSM 44701T), isolated from a smear-ripened cheese.</title>
        <authorList>
            <consortium name="US DOE Joint Genome Institute (JGI-PGF)"/>
            <person name="Walter F."/>
            <person name="Albersmeier A."/>
            <person name="Kalinowski J."/>
            <person name="Ruckert C."/>
        </authorList>
    </citation>
    <scope>NUCLEOTIDE SEQUENCE</scope>
    <source>
        <strain evidence="3">CGMCC 1.15178</strain>
    </source>
</reference>
<dbReference type="Pfam" id="PF18082">
    <property type="entry name" value="NAT_N"/>
    <property type="match status" value="1"/>
</dbReference>
<feature type="domain" description="N-acyltransferase N-terminal" evidence="1">
    <location>
        <begin position="1"/>
        <end position="117"/>
    </location>
</feature>
<accession>A0A917DN09</accession>
<keyword evidence="4" id="KW-1185">Reference proteome</keyword>
<dbReference type="Proteomes" id="UP000612456">
    <property type="component" value="Unassembled WGS sequence"/>
</dbReference>
<comment type="caution">
    <text evidence="3">The sequence shown here is derived from an EMBL/GenBank/DDBJ whole genome shotgun (WGS) entry which is preliminary data.</text>
</comment>
<dbReference type="AlphaFoldDB" id="A0A917DN09"/>
<gene>
    <name evidence="3" type="ORF">GCM10010911_08560</name>
</gene>
<sequence length="270" mass="31869">MNIKQFCEGIKLDPAARRQLEEFTISEEEYLGYKQHFYMDHAAFFESVKQTAGYRKLLLYLFVRFAVDVYEKYKLQQIDDAIYYDTFSDFQNWCMQCKADTGEYGIEEYNWLKEHVQLRLFRLGRLQFQPLAFDRELIVNDYKIRVNQIVLNVHIPAGDPLLAEQVERSFEMAKAFFRGIPPVFICHSWLLEPELGEILPPESNILRFQQHFHLYKIDKNAKQAEERIFRKTCDNPHDYEAVTRLQRSAKAFLIAGGKLGIGFGIKVIEN</sequence>
<evidence type="ECO:0000313" key="4">
    <source>
        <dbReference type="Proteomes" id="UP000612456"/>
    </source>
</evidence>
<protein>
    <submittedName>
        <fullName evidence="3">Uncharacterized protein</fullName>
    </submittedName>
</protein>
<dbReference type="EMBL" id="BMHP01000001">
    <property type="protein sequence ID" value="GGD53284.1"/>
    <property type="molecule type" value="Genomic_DNA"/>
</dbReference>
<dbReference type="InterPro" id="IPR041644">
    <property type="entry name" value="GNAT_C"/>
</dbReference>
<evidence type="ECO:0000259" key="2">
    <source>
        <dbReference type="Pfam" id="PF18164"/>
    </source>
</evidence>
<evidence type="ECO:0000259" key="1">
    <source>
        <dbReference type="Pfam" id="PF18082"/>
    </source>
</evidence>
<organism evidence="3 4">
    <name type="scientific">Paenibacillus nasutitermitis</name>
    <dbReference type="NCBI Taxonomy" id="1652958"/>
    <lineage>
        <taxon>Bacteria</taxon>
        <taxon>Bacillati</taxon>
        <taxon>Bacillota</taxon>
        <taxon>Bacilli</taxon>
        <taxon>Bacillales</taxon>
        <taxon>Paenibacillaceae</taxon>
        <taxon>Paenibacillus</taxon>
    </lineage>
</organism>
<dbReference type="InterPro" id="IPR041273">
    <property type="entry name" value="NAT_N"/>
</dbReference>
<feature type="domain" description="GNAT-like C-terminal" evidence="2">
    <location>
        <begin position="120"/>
        <end position="265"/>
    </location>
</feature>
<dbReference type="Pfam" id="PF18164">
    <property type="entry name" value="GNAT_C"/>
    <property type="match status" value="1"/>
</dbReference>
<name>A0A917DN09_9BACL</name>
<dbReference type="RefSeq" id="WP_188989417.1">
    <property type="nucleotide sequence ID" value="NZ_BMHP01000001.1"/>
</dbReference>
<evidence type="ECO:0000313" key="3">
    <source>
        <dbReference type="EMBL" id="GGD53284.1"/>
    </source>
</evidence>